<organism evidence="1 2">
    <name type="scientific">Liparis tanakae</name>
    <name type="common">Tanaka's snailfish</name>
    <dbReference type="NCBI Taxonomy" id="230148"/>
    <lineage>
        <taxon>Eukaryota</taxon>
        <taxon>Metazoa</taxon>
        <taxon>Chordata</taxon>
        <taxon>Craniata</taxon>
        <taxon>Vertebrata</taxon>
        <taxon>Euteleostomi</taxon>
        <taxon>Actinopterygii</taxon>
        <taxon>Neopterygii</taxon>
        <taxon>Teleostei</taxon>
        <taxon>Neoteleostei</taxon>
        <taxon>Acanthomorphata</taxon>
        <taxon>Eupercaria</taxon>
        <taxon>Perciformes</taxon>
        <taxon>Cottioidei</taxon>
        <taxon>Cottales</taxon>
        <taxon>Liparidae</taxon>
        <taxon>Liparis</taxon>
    </lineage>
</organism>
<evidence type="ECO:0000313" key="1">
    <source>
        <dbReference type="EMBL" id="TNN54373.1"/>
    </source>
</evidence>
<comment type="caution">
    <text evidence="1">The sequence shown here is derived from an EMBL/GenBank/DDBJ whole genome shotgun (WGS) entry which is preliminary data.</text>
</comment>
<sequence>MKQRMSRATVVVLMLRPESPQHVRDNKGAASPILQLRFHHHVTRVENQLRASSRRAERV</sequence>
<proteinExistence type="predicted"/>
<evidence type="ECO:0000313" key="2">
    <source>
        <dbReference type="Proteomes" id="UP000314294"/>
    </source>
</evidence>
<protein>
    <submittedName>
        <fullName evidence="1">Uncharacterized protein</fullName>
    </submittedName>
</protein>
<dbReference type="Proteomes" id="UP000314294">
    <property type="component" value="Unassembled WGS sequence"/>
</dbReference>
<name>A0A4Z2GNJ3_9TELE</name>
<reference evidence="1 2" key="1">
    <citation type="submission" date="2019-03" db="EMBL/GenBank/DDBJ databases">
        <title>First draft genome of Liparis tanakae, snailfish: a comprehensive survey of snailfish specific genes.</title>
        <authorList>
            <person name="Kim W."/>
            <person name="Song I."/>
            <person name="Jeong J.-H."/>
            <person name="Kim D."/>
            <person name="Kim S."/>
            <person name="Ryu S."/>
            <person name="Song J.Y."/>
            <person name="Lee S.K."/>
        </authorList>
    </citation>
    <scope>NUCLEOTIDE SEQUENCE [LARGE SCALE GENOMIC DNA]</scope>
    <source>
        <tissue evidence="1">Muscle</tissue>
    </source>
</reference>
<dbReference type="EMBL" id="SRLO01000486">
    <property type="protein sequence ID" value="TNN54373.1"/>
    <property type="molecule type" value="Genomic_DNA"/>
</dbReference>
<gene>
    <name evidence="1" type="ORF">EYF80_035391</name>
</gene>
<dbReference type="AlphaFoldDB" id="A0A4Z2GNJ3"/>
<keyword evidence="2" id="KW-1185">Reference proteome</keyword>
<accession>A0A4Z2GNJ3</accession>